<protein>
    <recommendedName>
        <fullName evidence="4">RED-like N-terminal domain-containing protein</fullName>
    </recommendedName>
</protein>
<feature type="compositionally biased region" description="Basic and acidic residues" evidence="3">
    <location>
        <begin position="55"/>
        <end position="68"/>
    </location>
</feature>
<dbReference type="InterPro" id="IPR039896">
    <property type="entry name" value="Red-like"/>
</dbReference>
<gene>
    <name evidence="5" type="ORF">B0H15DRAFT_236206</name>
</gene>
<name>A0AAD6U594_9AGAR</name>
<reference evidence="5" key="1">
    <citation type="submission" date="2023-03" db="EMBL/GenBank/DDBJ databases">
        <title>Massive genome expansion in bonnet fungi (Mycena s.s.) driven by repeated elements and novel gene families across ecological guilds.</title>
        <authorList>
            <consortium name="Lawrence Berkeley National Laboratory"/>
            <person name="Harder C.B."/>
            <person name="Miyauchi S."/>
            <person name="Viragh M."/>
            <person name="Kuo A."/>
            <person name="Thoen E."/>
            <person name="Andreopoulos B."/>
            <person name="Lu D."/>
            <person name="Skrede I."/>
            <person name="Drula E."/>
            <person name="Henrissat B."/>
            <person name="Morin E."/>
            <person name="Kohler A."/>
            <person name="Barry K."/>
            <person name="LaButti K."/>
            <person name="Morin E."/>
            <person name="Salamov A."/>
            <person name="Lipzen A."/>
            <person name="Mereny Z."/>
            <person name="Hegedus B."/>
            <person name="Baldrian P."/>
            <person name="Stursova M."/>
            <person name="Weitz H."/>
            <person name="Taylor A."/>
            <person name="Grigoriev I.V."/>
            <person name="Nagy L.G."/>
            <person name="Martin F."/>
            <person name="Kauserud H."/>
        </authorList>
    </citation>
    <scope>NUCLEOTIDE SEQUENCE</scope>
    <source>
        <strain evidence="5">CBHHK173m</strain>
    </source>
</reference>
<dbReference type="Pfam" id="PF07808">
    <property type="entry name" value="RED_N"/>
    <property type="match status" value="1"/>
</dbReference>
<dbReference type="GO" id="GO:0005634">
    <property type="term" value="C:nucleus"/>
    <property type="evidence" value="ECO:0007669"/>
    <property type="project" value="UniProtKB-SubCell"/>
</dbReference>
<feature type="region of interest" description="Disordered" evidence="3">
    <location>
        <begin position="392"/>
        <end position="436"/>
    </location>
</feature>
<dbReference type="PANTHER" id="PTHR12765">
    <property type="entry name" value="RED PROTEIN IK FACTOR CYTOKINE IK"/>
    <property type="match status" value="1"/>
</dbReference>
<keyword evidence="6" id="KW-1185">Reference proteome</keyword>
<evidence type="ECO:0000256" key="2">
    <source>
        <dbReference type="ARBA" id="ARBA00023242"/>
    </source>
</evidence>
<feature type="region of interest" description="Disordered" evidence="3">
    <location>
        <begin position="162"/>
        <end position="375"/>
    </location>
</feature>
<proteinExistence type="predicted"/>
<evidence type="ECO:0000256" key="1">
    <source>
        <dbReference type="ARBA" id="ARBA00004123"/>
    </source>
</evidence>
<feature type="compositionally biased region" description="Polar residues" evidence="3">
    <location>
        <begin position="14"/>
        <end position="35"/>
    </location>
</feature>
<dbReference type="Proteomes" id="UP001222325">
    <property type="component" value="Unassembled WGS sequence"/>
</dbReference>
<evidence type="ECO:0000256" key="3">
    <source>
        <dbReference type="SAM" id="MobiDB-lite"/>
    </source>
</evidence>
<dbReference type="AlphaFoldDB" id="A0AAD6U594"/>
<sequence>MDQDSFRRLLESGSGASKQPQKSRGSLLVSGSTAASARKTVGASEPAFKPRKVKKTEGKYRDRAAERRVGEGNDYAEVESVLEDFEKRLGDKSATDEQRRYLGGDGDHSILVKGLDVALLEQNKAKASLSTVDDDTLEQAFQAFTSEQTVPKKRTREELIRELKEKRGVKSSSPMTSGSKPTDEALEAAKKQGKFKPIGFKPIGAAADKPKKKKVKGDGAEGERKKKKRKVEGAEETGKPGLAENSLPRPPLPPSEMAHPAPTASSSSLAPPEENMPDDFDIFAGAGEYEGIDSGEEDGGEEEGKTIAAKPDDSALEDGEEPTSGAVPRKWFEDEETEPLPSGSKLPLLSVIDIHPPRQTDDDDEGELEQPTRLVPLASSALPSIKELLALDKAANSSDKWKKKKNKGKSGNADGAGEALKPKMSAEVKAERDYKR</sequence>
<comment type="subcellular location">
    <subcellularLocation>
        <location evidence="1">Nucleus</location>
    </subcellularLocation>
</comment>
<feature type="domain" description="RED-like N-terminal" evidence="4">
    <location>
        <begin position="51"/>
        <end position="155"/>
    </location>
</feature>
<feature type="compositionally biased region" description="Acidic residues" evidence="3">
    <location>
        <begin position="290"/>
        <end position="301"/>
    </location>
</feature>
<feature type="compositionally biased region" description="Basic and acidic residues" evidence="3">
    <location>
        <begin position="420"/>
        <end position="436"/>
    </location>
</feature>
<feature type="compositionally biased region" description="Low complexity" evidence="3">
    <location>
        <begin position="339"/>
        <end position="350"/>
    </location>
</feature>
<organism evidence="5 6">
    <name type="scientific">Mycena belliarum</name>
    <dbReference type="NCBI Taxonomy" id="1033014"/>
    <lineage>
        <taxon>Eukaryota</taxon>
        <taxon>Fungi</taxon>
        <taxon>Dikarya</taxon>
        <taxon>Basidiomycota</taxon>
        <taxon>Agaricomycotina</taxon>
        <taxon>Agaricomycetes</taxon>
        <taxon>Agaricomycetidae</taxon>
        <taxon>Agaricales</taxon>
        <taxon>Marasmiineae</taxon>
        <taxon>Mycenaceae</taxon>
        <taxon>Mycena</taxon>
    </lineage>
</organism>
<evidence type="ECO:0000313" key="6">
    <source>
        <dbReference type="Proteomes" id="UP001222325"/>
    </source>
</evidence>
<evidence type="ECO:0000313" key="5">
    <source>
        <dbReference type="EMBL" id="KAJ7091429.1"/>
    </source>
</evidence>
<feature type="compositionally biased region" description="Basic and acidic residues" evidence="3">
    <location>
        <begin position="1"/>
        <end position="10"/>
    </location>
</feature>
<feature type="region of interest" description="Disordered" evidence="3">
    <location>
        <begin position="1"/>
        <end position="68"/>
    </location>
</feature>
<accession>A0AAD6U594</accession>
<dbReference type="EMBL" id="JARJCN010000020">
    <property type="protein sequence ID" value="KAJ7091429.1"/>
    <property type="molecule type" value="Genomic_DNA"/>
</dbReference>
<feature type="compositionally biased region" description="Basic and acidic residues" evidence="3">
    <location>
        <begin position="302"/>
        <end position="313"/>
    </location>
</feature>
<comment type="caution">
    <text evidence="5">The sequence shown here is derived from an EMBL/GenBank/DDBJ whole genome shotgun (WGS) entry which is preliminary data.</text>
</comment>
<evidence type="ECO:0000259" key="4">
    <source>
        <dbReference type="Pfam" id="PF07808"/>
    </source>
</evidence>
<keyword evidence="2" id="KW-0539">Nucleus</keyword>
<feature type="compositionally biased region" description="Low complexity" evidence="3">
    <location>
        <begin position="258"/>
        <end position="272"/>
    </location>
</feature>
<dbReference type="InterPro" id="IPR012916">
    <property type="entry name" value="RED_N"/>
</dbReference>
<feature type="compositionally biased region" description="Basic and acidic residues" evidence="3">
    <location>
        <begin position="181"/>
        <end position="190"/>
    </location>
</feature>
<feature type="compositionally biased region" description="Polar residues" evidence="3">
    <location>
        <begin position="170"/>
        <end position="180"/>
    </location>
</feature>